<sequence>MDDEIGDHRPVGRTGLELIHAHAAGVELVRQGLGQIDGPGRRIGQIEAGRVQIAGDADEDLVVLLRGRADPDRDVLRQVQTGAAPVGRVVDIDRAAHVFIKGHDQPVAGGVDPLDRLALARADDQTGGRLRIGQPRLQVPGDDVAGLELLARRRGPVLIRRHHQLAGDQGVDVGLERQLQLGRRAVGVQAPGLALIEVDPPVQQHRLNHAVRVAQGVAGHRDVGLLAGEDLDRLIDRLAALQQPHGARIARVRQRALAEVARDQQGVLVDPAGAALGFGQAEAAPLAWSDEGAGHAVELAQGHRILAAVGQGYQAVAFLGGQAGRALIDPVGALGRRQGVEVQDRLPLRRVRAIAVQRRAAPDPAHVLGVLPEVVDMAVVCEAGRGDAVARLHQVQRLLVQALIARVALQHAQRGLVVRLDPLHGPVALDLFQPHIGVGRIAGGEARRGRGGAGGNGSLGHGDRCGSGGKGKDGDRRQGADDHGCPPTDDCFAVHLGDADGEGQASVILPARNLWPPDRAQSPSSGMHRIWPQALQWTASGSCFCSPHGLGQADEQGDAHQHDDDGDDPAPVARQGDVAEARRRQGGDGEVERVQIAVDVLGLAPEIGVDEAGRHEDEGDQGGQGAGDLLDPRVVEAAADGAPEQVAVQQAPEPQQPQEAEIGQPGRKQQGRQDEQVDPDDRLLQPVADIGIGIGPRRQVQPQDGGDEIVGDTEDPARLLQDRRGQEEADDDQIDDDDHQAELHRRRLGAVIEVAQARPQPQAVGSGGLALIGSHRRQRYMNRRKILYEEHHEPARPPLHPHERRRKRLHRRPGLRRALPPDRGPGARPGRSGGGSGRLRPVDRRRTVRDGRRLHARLERRRLHGRDLRQRPALRRLADAGGDRQGRSGHRHPERADHRAPRFSPIRPRRVGKSRRADDRGPDTKPRRVGRSRRADDRGPASSHGGYGRAASGLDRGAAGRRDGHARHRAAGRTDRRPRAAHAGRRLDGQSPRRLLHRPAGRRLRARLRLAGRAPPAVPRGGQRRLRPGAGPRSHPVAGVGARRGPDPGLRHRRLRRPGGRRAARPDRANGRGDGRWGPADHRMGPGYEPRLHDRSGPDLLRRRCSGVPQRADAGQDLHGPDQADGDPARPVAGLFAGRGRAGPGHRRRCGQGLRLHRQGQHGRRHLERHRHSGPRQPRSHGVQAGDGRQVGPVQALRRRRQLRRRGEDHRPGRVRHRGQEHRRHLGRHQSGGHQVPRMLRDRSPAAGPAGHPRLPRRPARHRHHLDRRPDQRLPHRRQEAGRPQGRPVRRRRGGPVLHRPDEGRRRQGREHRHLRPSGRHLQGPRQRLPMAGGARHRHPAPHPGRGHGRRRRRAGPVGQGRDHQGNGRLHGAQSDHLRHGQPRPGNHPGRRQVGAFGRHHRHRPLGLCEPGQQRPGLPLSVPRRAGRARAADQPRDEDRLRPRPGGAGARRRAGRGRRRLSRPQAEVRPGIHHPDPVRSAPDLVHPALHRPDGDGDGRGAQAHRRHGRLSHRPAPAGRSVRRPDAEDPGQRALGSEAARRLRRGRGAVRHPRRLGLQAGRAGHAHPGGPPRPRRHGPHDRPVDPAGQGPHPVRGRHLDPRTAQRRRTGRDRRQGRRHGQEAGPQAARRLPQLFDLRRPAGRSRRKGARSHPHPGRHGRRLRIRRRDAAGLGAELRSAGQLSLHASDRRRQRPGHAGYPLGRHLDPPGSGPGRRHGDRPAAGGSGEVGADRAPGRLGRRDHDRRHLRRLRRRGGDRGLTPSPSRHRSEAAFGPPLCVSGAGRFFRSGRLLLLGDQARMTRRDVEGQQNGEHADDRRIQEEGDIARPQASRRHPALGRACDQRFRRQGVKQALQRPQRPPGVGRPRRGLDNLAGLGRDQLARQGVQRAEQGVLGGGEADRRQAGHIGDQRRAGVAGGEVVHADGDEQGGQVMPLGGQPGEDQVGHRAHERADHHRADQAEAGDGPAADEDAQRHGDDAEQLAHLADLDQAEPQVEVERVHDVEHEVRSAGRRRSAPGSGPASLPKRTKKSFNGAPNDPAR</sequence>
<name>A0A0N4ZZR6_PARTI</name>
<dbReference type="Proteomes" id="UP000038045">
    <property type="component" value="Unplaced"/>
</dbReference>
<feature type="region of interest" description="Disordered" evidence="1">
    <location>
        <begin position="1676"/>
        <end position="1774"/>
    </location>
</feature>
<feature type="compositionally biased region" description="Basic residues" evidence="1">
    <location>
        <begin position="1502"/>
        <end position="1512"/>
    </location>
</feature>
<evidence type="ECO:0000313" key="3">
    <source>
        <dbReference type="WBParaSite" id="PTRK_0001448700.1"/>
    </source>
</evidence>
<feature type="region of interest" description="Disordered" evidence="1">
    <location>
        <begin position="1800"/>
        <end position="2039"/>
    </location>
</feature>
<feature type="compositionally biased region" description="Basic and acidic residues" evidence="1">
    <location>
        <begin position="1800"/>
        <end position="1823"/>
    </location>
</feature>
<dbReference type="WBParaSite" id="PTRK_0001448700.1">
    <property type="protein sequence ID" value="PTRK_0001448700.1"/>
    <property type="gene ID" value="PTRK_0001448700"/>
</dbReference>
<feature type="compositionally biased region" description="Basic residues" evidence="1">
    <location>
        <begin position="1335"/>
        <end position="1355"/>
    </location>
</feature>
<feature type="compositionally biased region" description="Basic and acidic residues" evidence="1">
    <location>
        <begin position="1728"/>
        <end position="1740"/>
    </location>
</feature>
<feature type="compositionally biased region" description="Basic residues" evidence="1">
    <location>
        <begin position="1639"/>
        <end position="1663"/>
    </location>
</feature>
<feature type="compositionally biased region" description="Basic and acidic residues" evidence="1">
    <location>
        <begin position="1994"/>
        <end position="2007"/>
    </location>
</feature>
<proteinExistence type="predicted"/>
<feature type="compositionally biased region" description="Basic residues" evidence="1">
    <location>
        <begin position="1051"/>
        <end position="1063"/>
    </location>
</feature>
<feature type="compositionally biased region" description="Basic residues" evidence="1">
    <location>
        <begin position="1450"/>
        <end position="1462"/>
    </location>
</feature>
<feature type="compositionally biased region" description="Basic and acidic residues" evidence="1">
    <location>
        <begin position="1896"/>
        <end position="1910"/>
    </location>
</feature>
<feature type="compositionally biased region" description="Basic residues" evidence="1">
    <location>
        <begin position="1603"/>
        <end position="1617"/>
    </location>
</feature>
<feature type="compositionally biased region" description="Basic and acidic residues" evidence="1">
    <location>
        <begin position="577"/>
        <end position="591"/>
    </location>
</feature>
<feature type="compositionally biased region" description="Basic residues" evidence="1">
    <location>
        <begin position="994"/>
        <end position="1010"/>
    </location>
</feature>
<protein>
    <submittedName>
        <fullName evidence="3">PE-PGRS family protein</fullName>
    </submittedName>
</protein>
<feature type="region of interest" description="Disordered" evidence="1">
    <location>
        <begin position="645"/>
        <end position="715"/>
    </location>
</feature>
<feature type="compositionally biased region" description="Basic residues" evidence="1">
    <location>
        <begin position="1741"/>
        <end position="1753"/>
    </location>
</feature>
<feature type="region of interest" description="Disordered" evidence="1">
    <location>
        <begin position="548"/>
        <end position="591"/>
    </location>
</feature>
<feature type="compositionally biased region" description="Basic and acidic residues" evidence="1">
    <location>
        <begin position="1941"/>
        <end position="1957"/>
    </location>
</feature>
<reference evidence="3" key="1">
    <citation type="submission" date="2017-02" db="UniProtKB">
        <authorList>
            <consortium name="WormBaseParasite"/>
        </authorList>
    </citation>
    <scope>IDENTIFICATION</scope>
</reference>
<feature type="compositionally biased region" description="Basic and acidic residues" evidence="1">
    <location>
        <begin position="1268"/>
        <end position="1281"/>
    </location>
</feature>
<keyword evidence="2" id="KW-1185">Reference proteome</keyword>
<feature type="compositionally biased region" description="Basic and acidic residues" evidence="1">
    <location>
        <begin position="470"/>
        <end position="484"/>
    </location>
</feature>
<feature type="compositionally biased region" description="Basic and acidic residues" evidence="1">
    <location>
        <begin position="915"/>
        <end position="926"/>
    </location>
</feature>
<feature type="compositionally biased region" description="Basic residues" evidence="1">
    <location>
        <begin position="802"/>
        <end position="815"/>
    </location>
</feature>
<feature type="compositionally biased region" description="Basic residues" evidence="1">
    <location>
        <begin position="1144"/>
        <end position="1174"/>
    </location>
</feature>
<feature type="compositionally biased region" description="Gly residues" evidence="1">
    <location>
        <begin position="451"/>
        <end position="469"/>
    </location>
</feature>
<feature type="compositionally biased region" description="Acidic residues" evidence="1">
    <location>
        <begin position="705"/>
        <end position="714"/>
    </location>
</feature>
<feature type="compositionally biased region" description="Basic and acidic residues" evidence="1">
    <location>
        <begin position="840"/>
        <end position="857"/>
    </location>
</feature>
<feature type="compositionally biased region" description="Basic residues" evidence="1">
    <location>
        <begin position="1307"/>
        <end position="1319"/>
    </location>
</feature>
<feature type="compositionally biased region" description="Basic and acidic residues" evidence="1">
    <location>
        <begin position="1430"/>
        <end position="1442"/>
    </location>
</feature>
<feature type="compositionally biased region" description="Basic and acidic residues" evidence="1">
    <location>
        <begin position="1064"/>
        <end position="1102"/>
    </location>
</feature>
<organism evidence="2 3">
    <name type="scientific">Parastrongyloides trichosuri</name>
    <name type="common">Possum-specific nematode worm</name>
    <dbReference type="NCBI Taxonomy" id="131310"/>
    <lineage>
        <taxon>Eukaryota</taxon>
        <taxon>Metazoa</taxon>
        <taxon>Ecdysozoa</taxon>
        <taxon>Nematoda</taxon>
        <taxon>Chromadorea</taxon>
        <taxon>Rhabditida</taxon>
        <taxon>Tylenchina</taxon>
        <taxon>Panagrolaimomorpha</taxon>
        <taxon>Strongyloidoidea</taxon>
        <taxon>Strongyloididae</taxon>
        <taxon>Parastrongyloides</taxon>
    </lineage>
</organism>
<evidence type="ECO:0000256" key="1">
    <source>
        <dbReference type="SAM" id="MobiDB-lite"/>
    </source>
</evidence>
<feature type="compositionally biased region" description="Basic and acidic residues" evidence="1">
    <location>
        <begin position="671"/>
        <end position="683"/>
    </location>
</feature>
<feature type="compositionally biased region" description="Low complexity" evidence="1">
    <location>
        <begin position="645"/>
        <end position="661"/>
    </location>
</feature>
<feature type="compositionally biased region" description="Low complexity" evidence="1">
    <location>
        <begin position="1853"/>
        <end position="1862"/>
    </location>
</feature>
<feature type="compositionally biased region" description="Basic residues" evidence="1">
    <location>
        <begin position="1213"/>
        <end position="1228"/>
    </location>
</feature>
<accession>A0A0N4ZZR6</accession>
<feature type="compositionally biased region" description="Basic and acidic residues" evidence="1">
    <location>
        <begin position="865"/>
        <end position="886"/>
    </location>
</feature>
<feature type="compositionally biased region" description="Basic residues" evidence="1">
    <location>
        <begin position="1541"/>
        <end position="1554"/>
    </location>
</feature>
<feature type="region of interest" description="Disordered" evidence="1">
    <location>
        <begin position="789"/>
        <end position="1663"/>
    </location>
</feature>
<feature type="region of interest" description="Disordered" evidence="1">
    <location>
        <begin position="443"/>
        <end position="484"/>
    </location>
</feature>
<feature type="compositionally biased region" description="Low complexity" evidence="1">
    <location>
        <begin position="1011"/>
        <end position="1021"/>
    </location>
</feature>
<feature type="compositionally biased region" description="Basic residues" evidence="1">
    <location>
        <begin position="1254"/>
        <end position="1267"/>
    </location>
</feature>
<evidence type="ECO:0000313" key="2">
    <source>
        <dbReference type="Proteomes" id="UP000038045"/>
    </source>
</evidence>